<dbReference type="RefSeq" id="WP_207489263.1">
    <property type="nucleotide sequence ID" value="NZ_JADIJS010000003.1"/>
</dbReference>
<dbReference type="SMART" id="SM00448">
    <property type="entry name" value="REC"/>
    <property type="match status" value="1"/>
</dbReference>
<dbReference type="Proteomes" id="UP000718278">
    <property type="component" value="Unassembled WGS sequence"/>
</dbReference>
<evidence type="ECO:0000256" key="4">
    <source>
        <dbReference type="ARBA" id="ARBA00023125"/>
    </source>
</evidence>
<dbReference type="Pfam" id="PF00072">
    <property type="entry name" value="Response_reg"/>
    <property type="match status" value="1"/>
</dbReference>
<evidence type="ECO:0000259" key="7">
    <source>
        <dbReference type="PROSITE" id="PS50110"/>
    </source>
</evidence>
<dbReference type="InterPro" id="IPR036388">
    <property type="entry name" value="WH-like_DNA-bd_sf"/>
</dbReference>
<dbReference type="Gene3D" id="3.40.50.2300">
    <property type="match status" value="1"/>
</dbReference>
<evidence type="ECO:0000256" key="1">
    <source>
        <dbReference type="ARBA" id="ARBA00022553"/>
    </source>
</evidence>
<evidence type="ECO:0000256" key="6">
    <source>
        <dbReference type="PROSITE-ProRule" id="PRU00169"/>
    </source>
</evidence>
<evidence type="ECO:0000256" key="3">
    <source>
        <dbReference type="ARBA" id="ARBA00023015"/>
    </source>
</evidence>
<evidence type="ECO:0000256" key="5">
    <source>
        <dbReference type="ARBA" id="ARBA00023163"/>
    </source>
</evidence>
<evidence type="ECO:0000313" key="9">
    <source>
        <dbReference type="Proteomes" id="UP000718278"/>
    </source>
</evidence>
<keyword evidence="4" id="KW-0238">DNA-binding</keyword>
<gene>
    <name evidence="8" type="ORF">IPV26_14530</name>
</gene>
<comment type="caution">
    <text evidence="8">The sequence shown here is derived from an EMBL/GenBank/DDBJ whole genome shotgun (WGS) entry which is preliminary data.</text>
</comment>
<dbReference type="PROSITE" id="PS50110">
    <property type="entry name" value="RESPONSE_REGULATORY"/>
    <property type="match status" value="1"/>
</dbReference>
<dbReference type="PROSITE" id="PS01117">
    <property type="entry name" value="HTH_MARR_1"/>
    <property type="match status" value="1"/>
</dbReference>
<dbReference type="SUPFAM" id="SSF46785">
    <property type="entry name" value="Winged helix' DNA-binding domain"/>
    <property type="match status" value="1"/>
</dbReference>
<dbReference type="PANTHER" id="PTHR48111:SF1">
    <property type="entry name" value="TWO-COMPONENT RESPONSE REGULATOR ORR33"/>
    <property type="match status" value="1"/>
</dbReference>
<keyword evidence="2" id="KW-0902">Two-component regulatory system</keyword>
<dbReference type="PANTHER" id="PTHR48111">
    <property type="entry name" value="REGULATOR OF RPOS"/>
    <property type="match status" value="1"/>
</dbReference>
<evidence type="ECO:0000313" key="8">
    <source>
        <dbReference type="EMBL" id="MBO1040882.1"/>
    </source>
</evidence>
<keyword evidence="3" id="KW-0805">Transcription regulation</keyword>
<dbReference type="InterPro" id="IPR023187">
    <property type="entry name" value="Tscrpt_reg_MarR-type_CS"/>
</dbReference>
<organism evidence="8 9">
    <name type="scientific">Brucella pituitosa</name>
    <dbReference type="NCBI Taxonomy" id="571256"/>
    <lineage>
        <taxon>Bacteria</taxon>
        <taxon>Pseudomonadati</taxon>
        <taxon>Pseudomonadota</taxon>
        <taxon>Alphaproteobacteria</taxon>
        <taxon>Hyphomicrobiales</taxon>
        <taxon>Brucellaceae</taxon>
        <taxon>Brucella/Ochrobactrum group</taxon>
        <taxon>Brucella</taxon>
    </lineage>
</organism>
<proteinExistence type="predicted"/>
<accession>A0ABS3K1T8</accession>
<dbReference type="Gene3D" id="1.10.10.10">
    <property type="entry name" value="Winged helix-like DNA-binding domain superfamily/Winged helix DNA-binding domain"/>
    <property type="match status" value="1"/>
</dbReference>
<dbReference type="InterPro" id="IPR011006">
    <property type="entry name" value="CheY-like_superfamily"/>
</dbReference>
<evidence type="ECO:0000256" key="2">
    <source>
        <dbReference type="ARBA" id="ARBA00023012"/>
    </source>
</evidence>
<name>A0ABS3K1T8_9HYPH</name>
<dbReference type="InterPro" id="IPR001789">
    <property type="entry name" value="Sig_transdc_resp-reg_receiver"/>
</dbReference>
<feature type="domain" description="Response regulatory" evidence="7">
    <location>
        <begin position="10"/>
        <end position="128"/>
    </location>
</feature>
<keyword evidence="1 6" id="KW-0597">Phosphoprotein</keyword>
<dbReference type="EMBL" id="JADIJS010000003">
    <property type="protein sequence ID" value="MBO1040882.1"/>
    <property type="molecule type" value="Genomic_DNA"/>
</dbReference>
<reference evidence="8 9" key="1">
    <citation type="submission" date="2020-10" db="EMBL/GenBank/DDBJ databases">
        <title>Genomic characterization of underground lake bacteria from Wind Cave National Park: Insight into the archetypical LuxI/LuxR and identification of LuxR solos.</title>
        <authorList>
            <person name="Wengert P.C."/>
            <person name="Savka M.A."/>
        </authorList>
    </citation>
    <scope>NUCLEOTIDE SEQUENCE [LARGE SCALE GENOMIC DNA]</scope>
    <source>
        <strain evidence="8 9">SD316</strain>
    </source>
</reference>
<dbReference type="SUPFAM" id="SSF52172">
    <property type="entry name" value="CheY-like"/>
    <property type="match status" value="1"/>
</dbReference>
<feature type="modified residue" description="4-aspartylphosphate" evidence="6">
    <location>
        <position position="60"/>
    </location>
</feature>
<sequence>MSSKCELRSPILLIDDEEPLLDVLTAALHNAGYDCLRASNAQGALKILDRTPEIDVVVSDVRMPGMDGIELMRNVRERYADRTWLQIIFITGHATLDNSIEALRLAAADFLHKPVQGIKFLASIASAARKAQNLRKEINWMRNGHDHLSRLIKEVQQLSEFLISSSPNTKSVVDSNFSIQRDPTYQPNVERFKELLRIRDVRVQFFPGKLFIDPAWHILLELMENYLAGTTITAFSLFVVSGVPTATASRRLDDMENAGLIQRTIDPLDGRRQIVSLTEAAIELMYSYLTALDQQLSTS</sequence>
<keyword evidence="5" id="KW-0804">Transcription</keyword>
<protein>
    <submittedName>
        <fullName evidence="8">Response regulator</fullName>
    </submittedName>
</protein>
<dbReference type="InterPro" id="IPR039420">
    <property type="entry name" value="WalR-like"/>
</dbReference>
<dbReference type="InterPro" id="IPR036390">
    <property type="entry name" value="WH_DNA-bd_sf"/>
</dbReference>
<keyword evidence="9" id="KW-1185">Reference proteome</keyword>